<comment type="subcellular location">
    <subcellularLocation>
        <location evidence="1">Membrane</location>
        <topology evidence="1">Multi-pass membrane protein</topology>
    </subcellularLocation>
</comment>
<feature type="transmembrane region" description="Helical" evidence="6">
    <location>
        <begin position="87"/>
        <end position="108"/>
    </location>
</feature>
<evidence type="ECO:0000256" key="1">
    <source>
        <dbReference type="ARBA" id="ARBA00004141"/>
    </source>
</evidence>
<evidence type="ECO:0000256" key="4">
    <source>
        <dbReference type="ARBA" id="ARBA00022989"/>
    </source>
</evidence>
<name>A0A1J5NWP7_9ZZZZ</name>
<dbReference type="PANTHER" id="PTHR38459:SF1">
    <property type="entry name" value="PROPHAGE BACTOPRENOL-LINKED GLUCOSE TRANSLOCASE HOMOLOG"/>
    <property type="match status" value="1"/>
</dbReference>
<feature type="transmembrane region" description="Helical" evidence="6">
    <location>
        <begin position="120"/>
        <end position="138"/>
    </location>
</feature>
<dbReference type="GO" id="GO:0005886">
    <property type="term" value="C:plasma membrane"/>
    <property type="evidence" value="ECO:0007669"/>
    <property type="project" value="TreeGrafter"/>
</dbReference>
<dbReference type="InterPro" id="IPR007267">
    <property type="entry name" value="GtrA_DPMS_TM"/>
</dbReference>
<dbReference type="InterPro" id="IPR051401">
    <property type="entry name" value="GtrA_CellWall_Glycosyl"/>
</dbReference>
<keyword evidence="5 6" id="KW-0472">Membrane</keyword>
<reference evidence="8" key="1">
    <citation type="submission" date="2016-10" db="EMBL/GenBank/DDBJ databases">
        <title>Sequence of Gallionella enrichment culture.</title>
        <authorList>
            <person name="Poehlein A."/>
            <person name="Muehling M."/>
            <person name="Daniel R."/>
        </authorList>
    </citation>
    <scope>NUCLEOTIDE SEQUENCE</scope>
</reference>
<evidence type="ECO:0000256" key="2">
    <source>
        <dbReference type="ARBA" id="ARBA00009399"/>
    </source>
</evidence>
<dbReference type="Pfam" id="PF04138">
    <property type="entry name" value="GtrA_DPMS_TM"/>
    <property type="match status" value="1"/>
</dbReference>
<gene>
    <name evidence="8" type="ORF">GALL_552930</name>
</gene>
<proteinExistence type="inferred from homology"/>
<feature type="domain" description="GtrA/DPMS transmembrane" evidence="7">
    <location>
        <begin position="24"/>
        <end position="139"/>
    </location>
</feature>
<evidence type="ECO:0000256" key="5">
    <source>
        <dbReference type="ARBA" id="ARBA00023136"/>
    </source>
</evidence>
<comment type="caution">
    <text evidence="8">The sequence shown here is derived from an EMBL/GenBank/DDBJ whole genome shotgun (WGS) entry which is preliminary data.</text>
</comment>
<evidence type="ECO:0000313" key="8">
    <source>
        <dbReference type="EMBL" id="OIQ63166.1"/>
    </source>
</evidence>
<evidence type="ECO:0000256" key="6">
    <source>
        <dbReference type="SAM" id="Phobius"/>
    </source>
</evidence>
<keyword evidence="3 6" id="KW-0812">Transmembrane</keyword>
<comment type="similarity">
    <text evidence="2">Belongs to the GtrA family.</text>
</comment>
<organism evidence="8">
    <name type="scientific">mine drainage metagenome</name>
    <dbReference type="NCBI Taxonomy" id="410659"/>
    <lineage>
        <taxon>unclassified sequences</taxon>
        <taxon>metagenomes</taxon>
        <taxon>ecological metagenomes</taxon>
    </lineage>
</organism>
<dbReference type="AlphaFoldDB" id="A0A1J5NWP7"/>
<sequence>MTAGPSACARSNVLNWPLIKQLAQYGTVGVVALGVDVGTFLALRSIGVDLVPGNVLARFAGATTAYCGNFLWTFSRPAETATWLRSGWRYTLVWVAVTLLSTFLLSSLTRLGAPEAPSKLGIEMLMPLLNFFIARRWVFK</sequence>
<protein>
    <submittedName>
        <fullName evidence="8">GtrA-like protein</fullName>
    </submittedName>
</protein>
<dbReference type="GO" id="GO:0000271">
    <property type="term" value="P:polysaccharide biosynthetic process"/>
    <property type="evidence" value="ECO:0007669"/>
    <property type="project" value="InterPro"/>
</dbReference>
<accession>A0A1J5NWP7</accession>
<feature type="transmembrane region" description="Helical" evidence="6">
    <location>
        <begin position="22"/>
        <end position="43"/>
    </location>
</feature>
<feature type="transmembrane region" description="Helical" evidence="6">
    <location>
        <begin position="55"/>
        <end position="75"/>
    </location>
</feature>
<dbReference type="PANTHER" id="PTHR38459">
    <property type="entry name" value="PROPHAGE BACTOPRENOL-LINKED GLUCOSE TRANSLOCASE HOMOLOG"/>
    <property type="match status" value="1"/>
</dbReference>
<dbReference type="EMBL" id="MLJW01009248">
    <property type="protein sequence ID" value="OIQ63166.1"/>
    <property type="molecule type" value="Genomic_DNA"/>
</dbReference>
<evidence type="ECO:0000259" key="7">
    <source>
        <dbReference type="Pfam" id="PF04138"/>
    </source>
</evidence>
<keyword evidence="4 6" id="KW-1133">Transmembrane helix</keyword>
<evidence type="ECO:0000256" key="3">
    <source>
        <dbReference type="ARBA" id="ARBA00022692"/>
    </source>
</evidence>